<organism evidence="1 2">
    <name type="scientific">Actinoplanes sandaracinus</name>
    <dbReference type="NCBI Taxonomy" id="3045177"/>
    <lineage>
        <taxon>Bacteria</taxon>
        <taxon>Bacillati</taxon>
        <taxon>Actinomycetota</taxon>
        <taxon>Actinomycetes</taxon>
        <taxon>Micromonosporales</taxon>
        <taxon>Micromonosporaceae</taxon>
        <taxon>Actinoplanes</taxon>
    </lineage>
</organism>
<evidence type="ECO:0000313" key="2">
    <source>
        <dbReference type="Proteomes" id="UP001241758"/>
    </source>
</evidence>
<sequence>MDPVRVALLGLPAMLGDIVRAVIEQDPALRIVDRTTQQVDVVVCTTEGPIAGDTMESLLNSGSSVRVVVIAVDGRSAYVCTPTGELSPVALRDAIHGR</sequence>
<gene>
    <name evidence="1" type="ORF">QLQ12_36510</name>
</gene>
<proteinExistence type="predicted"/>
<dbReference type="Proteomes" id="UP001241758">
    <property type="component" value="Unassembled WGS sequence"/>
</dbReference>
<dbReference type="RefSeq" id="WP_282765386.1">
    <property type="nucleotide sequence ID" value="NZ_JASCTH010000030.1"/>
</dbReference>
<reference evidence="1 2" key="1">
    <citation type="submission" date="2023-05" db="EMBL/GenBank/DDBJ databases">
        <title>Actinoplanes sp. NEAU-A12 genome sequencing.</title>
        <authorList>
            <person name="Wang Z.-S."/>
        </authorList>
    </citation>
    <scope>NUCLEOTIDE SEQUENCE [LARGE SCALE GENOMIC DNA]</scope>
    <source>
        <strain evidence="1 2">NEAU-A12</strain>
    </source>
</reference>
<keyword evidence="2" id="KW-1185">Reference proteome</keyword>
<evidence type="ECO:0000313" key="1">
    <source>
        <dbReference type="EMBL" id="MDI6104109.1"/>
    </source>
</evidence>
<protein>
    <submittedName>
        <fullName evidence="1">Uncharacterized protein</fullName>
    </submittedName>
</protein>
<name>A0ABT6WWI4_9ACTN</name>
<dbReference type="EMBL" id="JASCTH010000030">
    <property type="protein sequence ID" value="MDI6104109.1"/>
    <property type="molecule type" value="Genomic_DNA"/>
</dbReference>
<comment type="caution">
    <text evidence="1">The sequence shown here is derived from an EMBL/GenBank/DDBJ whole genome shotgun (WGS) entry which is preliminary data.</text>
</comment>
<accession>A0ABT6WWI4</accession>